<keyword evidence="1" id="KW-1133">Transmembrane helix</keyword>
<name>A0A1T5KUE4_9MICO</name>
<evidence type="ECO:0000313" key="3">
    <source>
        <dbReference type="Proteomes" id="UP000189777"/>
    </source>
</evidence>
<dbReference type="Proteomes" id="UP000189777">
    <property type="component" value="Unassembled WGS sequence"/>
</dbReference>
<proteinExistence type="predicted"/>
<dbReference type="RefSeq" id="WP_176168855.1">
    <property type="nucleotide sequence ID" value="NZ_FUZQ01000004.1"/>
</dbReference>
<keyword evidence="1" id="KW-0812">Transmembrane</keyword>
<dbReference type="EMBL" id="FUZQ01000004">
    <property type="protein sequence ID" value="SKC67273.1"/>
    <property type="molecule type" value="Genomic_DNA"/>
</dbReference>
<dbReference type="STRING" id="526729.SAMN04324258_2434"/>
<reference evidence="2 3" key="1">
    <citation type="submission" date="2017-02" db="EMBL/GenBank/DDBJ databases">
        <authorList>
            <person name="Peterson S.W."/>
        </authorList>
    </citation>
    <scope>NUCLEOTIDE SEQUENCE [LARGE SCALE GENOMIC DNA]</scope>
    <source>
        <strain evidence="2 3">DSM 21481</strain>
    </source>
</reference>
<dbReference type="AlphaFoldDB" id="A0A1T5KUE4"/>
<feature type="transmembrane region" description="Helical" evidence="1">
    <location>
        <begin position="22"/>
        <end position="42"/>
    </location>
</feature>
<accession>A0A1T5KUE4</accession>
<gene>
    <name evidence="2" type="ORF">SAMN04324258_2434</name>
</gene>
<evidence type="ECO:0000256" key="1">
    <source>
        <dbReference type="SAM" id="Phobius"/>
    </source>
</evidence>
<organism evidence="2 3">
    <name type="scientific">Krasilnikoviella flava</name>
    <dbReference type="NCBI Taxonomy" id="526729"/>
    <lineage>
        <taxon>Bacteria</taxon>
        <taxon>Bacillati</taxon>
        <taxon>Actinomycetota</taxon>
        <taxon>Actinomycetes</taxon>
        <taxon>Micrococcales</taxon>
        <taxon>Promicromonosporaceae</taxon>
        <taxon>Krasilnikoviella</taxon>
    </lineage>
</organism>
<protein>
    <submittedName>
        <fullName evidence="2">Uncharacterized protein</fullName>
    </submittedName>
</protein>
<sequence length="50" mass="5358">MLHTAVQVAQEATEHAETISPIAMGLLAFGGLVAALLVTYAFRNVSNRHH</sequence>
<evidence type="ECO:0000313" key="2">
    <source>
        <dbReference type="EMBL" id="SKC67273.1"/>
    </source>
</evidence>
<keyword evidence="1" id="KW-0472">Membrane</keyword>
<keyword evidence="3" id="KW-1185">Reference proteome</keyword>